<sequence>MTGPFLLQLGAGAAVVGWTAGLGEFVGYALRLPFGRVADRTGRYWFLAGLGYVLNLVAAPLLALAGNWPVASGLILLERFGKAIRTPARDAMLSFAVQQTGRGYGFGLHEALDQVGAVVGPLVVAFVLAQGGGVRRAFAWLAIPAALTLALLVVTRWRYPAPQEFEGPPGCEGRPGDQASAPAAGRPRAGTADPPAGLGPLLPFFGFIVLSVAGFAHFQLLAYHFEHRGVLDEPAIPMAFALAMAVDAVSALALDRLYDRHGLRTLMALPLFTAEGALALGPSARVVWIGILAWGAALGLQESILRAALADLTPPGGRATAFGVFSLLFGGAWLAGSVVMGWLYEHGTGYVVGFSLLTQVLAGLVLYVVFKTRATEPARRRP</sequence>
<feature type="transmembrane region" description="Helical" evidence="8">
    <location>
        <begin position="321"/>
        <end position="344"/>
    </location>
</feature>
<feature type="compositionally biased region" description="Low complexity" evidence="7">
    <location>
        <begin position="179"/>
        <end position="192"/>
    </location>
</feature>
<keyword evidence="6 8" id="KW-0472">Membrane</keyword>
<feature type="region of interest" description="Disordered" evidence="7">
    <location>
        <begin position="165"/>
        <end position="192"/>
    </location>
</feature>
<keyword evidence="5 8" id="KW-1133">Transmembrane helix</keyword>
<proteinExistence type="predicted"/>
<feature type="transmembrane region" description="Helical" evidence="8">
    <location>
        <begin position="350"/>
        <end position="370"/>
    </location>
</feature>
<keyword evidence="4 8" id="KW-0812">Transmembrane</keyword>
<gene>
    <name evidence="10" type="ORF">Q5761_08440</name>
</gene>
<dbReference type="CDD" id="cd17370">
    <property type="entry name" value="MFS_MJ1317_like"/>
    <property type="match status" value="1"/>
</dbReference>
<evidence type="ECO:0000256" key="1">
    <source>
        <dbReference type="ARBA" id="ARBA00004651"/>
    </source>
</evidence>
<feature type="domain" description="Major facilitator superfamily (MFS) profile" evidence="9">
    <location>
        <begin position="1"/>
        <end position="373"/>
    </location>
</feature>
<dbReference type="Proteomes" id="UP001304683">
    <property type="component" value="Chromosome"/>
</dbReference>
<feature type="transmembrane region" description="Helical" evidence="8">
    <location>
        <begin position="6"/>
        <end position="32"/>
    </location>
</feature>
<dbReference type="PANTHER" id="PTHR42688">
    <property type="entry name" value="CONSERVED PROTEIN"/>
    <property type="match status" value="1"/>
</dbReference>
<evidence type="ECO:0000259" key="9">
    <source>
        <dbReference type="PROSITE" id="PS50850"/>
    </source>
</evidence>
<dbReference type="EMBL" id="CP132508">
    <property type="protein sequence ID" value="WPD18396.1"/>
    <property type="molecule type" value="Genomic_DNA"/>
</dbReference>
<feature type="transmembrane region" description="Helical" evidence="8">
    <location>
        <begin position="138"/>
        <end position="159"/>
    </location>
</feature>
<feature type="transmembrane region" description="Helical" evidence="8">
    <location>
        <begin position="201"/>
        <end position="223"/>
    </location>
</feature>
<evidence type="ECO:0000256" key="5">
    <source>
        <dbReference type="ARBA" id="ARBA00022989"/>
    </source>
</evidence>
<feature type="transmembrane region" description="Helical" evidence="8">
    <location>
        <begin position="235"/>
        <end position="258"/>
    </location>
</feature>
<dbReference type="RefSeq" id="WP_318750238.1">
    <property type="nucleotide sequence ID" value="NZ_CP132508.1"/>
</dbReference>
<name>A0ABZ0QLV7_9FIRM</name>
<evidence type="ECO:0000256" key="2">
    <source>
        <dbReference type="ARBA" id="ARBA00022448"/>
    </source>
</evidence>
<feature type="transmembrane region" description="Helical" evidence="8">
    <location>
        <begin position="111"/>
        <end position="129"/>
    </location>
</feature>
<comment type="subcellular location">
    <subcellularLocation>
        <location evidence="1">Cell membrane</location>
        <topology evidence="1">Multi-pass membrane protein</topology>
    </subcellularLocation>
</comment>
<dbReference type="Gene3D" id="1.20.1250.20">
    <property type="entry name" value="MFS general substrate transporter like domains"/>
    <property type="match status" value="2"/>
</dbReference>
<dbReference type="InterPro" id="IPR052425">
    <property type="entry name" value="Uncharacterized_MFS-type"/>
</dbReference>
<evidence type="ECO:0000256" key="6">
    <source>
        <dbReference type="ARBA" id="ARBA00023136"/>
    </source>
</evidence>
<evidence type="ECO:0000313" key="10">
    <source>
        <dbReference type="EMBL" id="WPD18396.1"/>
    </source>
</evidence>
<protein>
    <submittedName>
        <fullName evidence="10">MFS transporter</fullName>
    </submittedName>
</protein>
<keyword evidence="2" id="KW-0813">Transport</keyword>
<feature type="transmembrane region" description="Helical" evidence="8">
    <location>
        <begin position="278"/>
        <end position="300"/>
    </location>
</feature>
<evidence type="ECO:0000256" key="7">
    <source>
        <dbReference type="SAM" id="MobiDB-lite"/>
    </source>
</evidence>
<dbReference type="Pfam" id="PF07690">
    <property type="entry name" value="MFS_1"/>
    <property type="match status" value="1"/>
</dbReference>
<keyword evidence="3" id="KW-1003">Cell membrane</keyword>
<dbReference type="PROSITE" id="PS50850">
    <property type="entry name" value="MFS"/>
    <property type="match status" value="1"/>
</dbReference>
<dbReference type="InterPro" id="IPR020846">
    <property type="entry name" value="MFS_dom"/>
</dbReference>
<keyword evidence="11" id="KW-1185">Reference proteome</keyword>
<dbReference type="PANTHER" id="PTHR42688:SF1">
    <property type="entry name" value="BLR5212 PROTEIN"/>
    <property type="match status" value="1"/>
</dbReference>
<accession>A0ABZ0QLV7</accession>
<reference evidence="10 11" key="1">
    <citation type="submission" date="2023-08" db="EMBL/GenBank/DDBJ databases">
        <title>Genome sequence of Thermaerobacter compostii strain Ins1, a spore-forming filamentous bacterium isolated from a deep geothermal reservoir.</title>
        <authorList>
            <person name="Bregnard D."/>
            <person name="Gonzalez D."/>
            <person name="Junier P."/>
        </authorList>
    </citation>
    <scope>NUCLEOTIDE SEQUENCE [LARGE SCALE GENOMIC DNA]</scope>
    <source>
        <strain evidence="10 11">Ins1</strain>
    </source>
</reference>
<feature type="transmembrane region" description="Helical" evidence="8">
    <location>
        <begin position="44"/>
        <end position="65"/>
    </location>
</feature>
<evidence type="ECO:0000313" key="11">
    <source>
        <dbReference type="Proteomes" id="UP001304683"/>
    </source>
</evidence>
<evidence type="ECO:0000256" key="8">
    <source>
        <dbReference type="SAM" id="Phobius"/>
    </source>
</evidence>
<organism evidence="10 11">
    <name type="scientific">Thermaerobacter composti</name>
    <dbReference type="NCBI Taxonomy" id="554949"/>
    <lineage>
        <taxon>Bacteria</taxon>
        <taxon>Bacillati</taxon>
        <taxon>Bacillota</taxon>
        <taxon>Clostridia</taxon>
        <taxon>Eubacteriales</taxon>
        <taxon>Clostridiales Family XVII. Incertae Sedis</taxon>
        <taxon>Thermaerobacter</taxon>
    </lineage>
</organism>
<dbReference type="SUPFAM" id="SSF103473">
    <property type="entry name" value="MFS general substrate transporter"/>
    <property type="match status" value="1"/>
</dbReference>
<dbReference type="InterPro" id="IPR036259">
    <property type="entry name" value="MFS_trans_sf"/>
</dbReference>
<evidence type="ECO:0000256" key="4">
    <source>
        <dbReference type="ARBA" id="ARBA00022692"/>
    </source>
</evidence>
<evidence type="ECO:0000256" key="3">
    <source>
        <dbReference type="ARBA" id="ARBA00022475"/>
    </source>
</evidence>
<dbReference type="InterPro" id="IPR011701">
    <property type="entry name" value="MFS"/>
</dbReference>